<evidence type="ECO:0000313" key="7">
    <source>
        <dbReference type="EMBL" id="CAO94854.1"/>
    </source>
</evidence>
<dbReference type="HOGENOM" id="CLU_068461_1_1_6"/>
<evidence type="ECO:0000256" key="3">
    <source>
        <dbReference type="ARBA" id="ARBA00022989"/>
    </source>
</evidence>
<feature type="transmembrane region" description="Helical" evidence="5">
    <location>
        <begin position="48"/>
        <end position="70"/>
    </location>
</feature>
<name>B2VAV1_ERWT9</name>
<reference evidence="7 8" key="1">
    <citation type="journal article" date="2008" name="Environ. Microbiol.">
        <title>The genome of Erwinia tasmaniensis strain Et1/99, a non-pathogenic bacterium in the genus Erwinia.</title>
        <authorList>
            <person name="Kube M."/>
            <person name="Migdoll A.M."/>
            <person name="Mueller I."/>
            <person name="Kuhl H."/>
            <person name="Beck A."/>
            <person name="Reinhardt R."/>
            <person name="Geider K."/>
        </authorList>
    </citation>
    <scope>NUCLEOTIDE SEQUENCE [LARGE SCALE GENOMIC DNA]</scope>
    <source>
        <strain evidence="8">DSM 17950 / CFBP 7177 / CIP 109463 / NCPPB 4357 / Et1/99</strain>
        <plasmid evidence="8">pET49</plasmid>
    </source>
</reference>
<dbReference type="CDD" id="cd16424">
    <property type="entry name" value="VirB8"/>
    <property type="match status" value="1"/>
</dbReference>
<comment type="subcellular location">
    <subcellularLocation>
        <location evidence="1">Membrane</location>
        <topology evidence="1">Single-pass membrane protein</topology>
    </subcellularLocation>
</comment>
<dbReference type="OrthoDB" id="7366154at2"/>
<protein>
    <submittedName>
        <fullName evidence="7">TraG protein</fullName>
    </submittedName>
</protein>
<proteinExistence type="predicted"/>
<dbReference type="Gene3D" id="3.10.450.230">
    <property type="entry name" value="VirB8 protein"/>
    <property type="match status" value="1"/>
</dbReference>
<dbReference type="EMBL" id="CU468131">
    <property type="protein sequence ID" value="CAO94854.1"/>
    <property type="molecule type" value="Genomic_DNA"/>
</dbReference>
<dbReference type="AlphaFoldDB" id="B2VAV1"/>
<geneLocation type="plasmid" evidence="7 8">
    <name>pET49</name>
</geneLocation>
<evidence type="ECO:0000313" key="8">
    <source>
        <dbReference type="Proteomes" id="UP000001726"/>
    </source>
</evidence>
<evidence type="ECO:0000256" key="5">
    <source>
        <dbReference type="SAM" id="Phobius"/>
    </source>
</evidence>
<dbReference type="PIRSF" id="PIRSF003299">
    <property type="entry name" value="VirB8_PtlE"/>
    <property type="match status" value="1"/>
</dbReference>
<keyword evidence="8" id="KW-1185">Reference proteome</keyword>
<keyword evidence="7" id="KW-0614">Plasmid</keyword>
<evidence type="ECO:0000256" key="1">
    <source>
        <dbReference type="ARBA" id="ARBA00004167"/>
    </source>
</evidence>
<organism evidence="7 8">
    <name type="scientific">Erwinia tasmaniensis (strain DSM 17950 / CFBP 7177 / CIP 109463 / NCPPB 4357 / Et1/99)</name>
    <dbReference type="NCBI Taxonomy" id="465817"/>
    <lineage>
        <taxon>Bacteria</taxon>
        <taxon>Pseudomonadati</taxon>
        <taxon>Pseudomonadota</taxon>
        <taxon>Gammaproteobacteria</taxon>
        <taxon>Enterobacterales</taxon>
        <taxon>Erwiniaceae</taxon>
        <taxon>Erwinia</taxon>
    </lineage>
</organism>
<dbReference type="GO" id="GO:0016020">
    <property type="term" value="C:membrane"/>
    <property type="evidence" value="ECO:0007669"/>
    <property type="project" value="UniProtKB-SubCell"/>
</dbReference>
<accession>B2VAV1</accession>
<dbReference type="GO" id="GO:0030255">
    <property type="term" value="P:protein secretion by the type IV secretion system"/>
    <property type="evidence" value="ECO:0007669"/>
    <property type="project" value="InterPro"/>
</dbReference>
<dbReference type="InterPro" id="IPR026264">
    <property type="entry name" value="VirB8/PtlE"/>
</dbReference>
<dbReference type="Pfam" id="PF04335">
    <property type="entry name" value="VirB8"/>
    <property type="match status" value="1"/>
</dbReference>
<gene>
    <name evidence="7" type="primary">traG</name>
    <name evidence="7" type="ordered locus">ETA_pET490120</name>
</gene>
<keyword evidence="3 5" id="KW-1133">Transmembrane helix</keyword>
<evidence type="ECO:0000256" key="4">
    <source>
        <dbReference type="ARBA" id="ARBA00023136"/>
    </source>
</evidence>
<dbReference type="KEGG" id="eta:ETA_pET490120"/>
<dbReference type="InterPro" id="IPR032710">
    <property type="entry name" value="NTF2-like_dom_sf"/>
</dbReference>
<evidence type="ECO:0000259" key="6">
    <source>
        <dbReference type="Pfam" id="PF04335"/>
    </source>
</evidence>
<dbReference type="SUPFAM" id="SSF54427">
    <property type="entry name" value="NTF2-like"/>
    <property type="match status" value="1"/>
</dbReference>
<dbReference type="Proteomes" id="UP000001726">
    <property type="component" value="Plasmid pET49"/>
</dbReference>
<keyword evidence="4 5" id="KW-0472">Membrane</keyword>
<feature type="domain" description="Bacterial virulence protein VirB8" evidence="6">
    <location>
        <begin position="32"/>
        <end position="240"/>
    </location>
</feature>
<evidence type="ECO:0000256" key="2">
    <source>
        <dbReference type="ARBA" id="ARBA00022692"/>
    </source>
</evidence>
<sequence>MMLSYFQRTKKEAEKTKVESKKEMDNYFAAIRDFERDRISLINGKVKFFQIGAFLCMIVIVIQAVALALMSPLKTAVPVMIRVDNNTGYTDAVSPLSDAKESYDEVVNKYFLSQYVVNYESYDWQTIQSMNDTVDLMSDSKTFSQYKTQITADNSPLNVLKQNNKIKVRVKSVTFLKDDIAQIRFDKAVLNTDGTLSADYSQTSWVATLAFDYKRKIKSEGERLLNPLGFQALSYRVDPEAIK</sequence>
<dbReference type="InterPro" id="IPR007430">
    <property type="entry name" value="VirB8"/>
</dbReference>
<dbReference type="RefSeq" id="WP_012443211.1">
    <property type="nucleotide sequence ID" value="NC_010697.1"/>
</dbReference>
<keyword evidence="2 5" id="KW-0812">Transmembrane</keyword>